<dbReference type="HOGENOM" id="CLU_1935534_0_0_5"/>
<keyword evidence="3" id="KW-1185">Reference proteome</keyword>
<protein>
    <submittedName>
        <fullName evidence="2">Uncharacterized protein</fullName>
    </submittedName>
</protein>
<evidence type="ECO:0000256" key="1">
    <source>
        <dbReference type="SAM" id="MobiDB-lite"/>
    </source>
</evidence>
<reference evidence="3" key="1">
    <citation type="submission" date="2012-02" db="EMBL/GenBank/DDBJ databases">
        <title>Complete sequence of Mesorhizobium australicum WSM2073.</title>
        <authorList>
            <person name="Lucas S."/>
            <person name="Han J."/>
            <person name="Lapidus A."/>
            <person name="Cheng J.-F."/>
            <person name="Goodwin L."/>
            <person name="Pitluck S."/>
            <person name="Peters L."/>
            <person name="Gu W."/>
            <person name="Detter J.C."/>
            <person name="Han C."/>
            <person name="Tapia R."/>
            <person name="Land M."/>
            <person name="Hauser L."/>
            <person name="Kyrpides N."/>
            <person name="Ivanova N."/>
            <person name="Pagani I."/>
            <person name="Reeve W.G."/>
            <person name="Howieson J.G."/>
            <person name="Tiwari R.P."/>
            <person name="O'Hara G.W."/>
            <person name="Atkins C.A."/>
            <person name="Ronson C.W."/>
            <person name="Nandasena K.G."/>
            <person name="Woyke T."/>
        </authorList>
    </citation>
    <scope>NUCLEOTIDE SEQUENCE [LARGE SCALE GENOMIC DNA]</scope>
    <source>
        <strain evidence="3">LMG 24608 / HAMBI 3006 / WSM2073</strain>
    </source>
</reference>
<feature type="region of interest" description="Disordered" evidence="1">
    <location>
        <begin position="1"/>
        <end position="35"/>
    </location>
</feature>
<evidence type="ECO:0000313" key="2">
    <source>
        <dbReference type="EMBL" id="AGB43065.1"/>
    </source>
</evidence>
<evidence type="ECO:0000313" key="3">
    <source>
        <dbReference type="Proteomes" id="UP000010998"/>
    </source>
</evidence>
<dbReference type="AlphaFoldDB" id="L0KEW3"/>
<sequence length="130" mass="13902">MSKESEVQPKPATTKTDEKKGASSAKPKKPKAATKLTKVRLNSLMANLDISSMHNDDVAAVLLHCASVLNSRRTASNLSLSEAMANAFQGCCWTKAGDSPIVTIKKDGRVKGHLPSKEVARKYHIPNCGG</sequence>
<dbReference type="GeneID" id="90993365"/>
<dbReference type="Proteomes" id="UP000010998">
    <property type="component" value="Chromosome"/>
</dbReference>
<dbReference type="OrthoDB" id="8266089at2"/>
<dbReference type="RefSeq" id="WP_015314537.1">
    <property type="nucleotide sequence ID" value="NC_019973.1"/>
</dbReference>
<organism evidence="2 3">
    <name type="scientific">Mesorhizobium australicum (strain HAMBI 3006 / LMG 24608 / WSM2073)</name>
    <dbReference type="NCBI Taxonomy" id="754035"/>
    <lineage>
        <taxon>Bacteria</taxon>
        <taxon>Pseudomonadati</taxon>
        <taxon>Pseudomonadota</taxon>
        <taxon>Alphaproteobacteria</taxon>
        <taxon>Hyphomicrobiales</taxon>
        <taxon>Phyllobacteriaceae</taxon>
        <taxon>Mesorhizobium</taxon>
    </lineage>
</organism>
<gene>
    <name evidence="2" type="ordered locus">Mesau_00576</name>
</gene>
<dbReference type="KEGG" id="mam:Mesau_00576"/>
<dbReference type="EMBL" id="CP003358">
    <property type="protein sequence ID" value="AGB43065.1"/>
    <property type="molecule type" value="Genomic_DNA"/>
</dbReference>
<proteinExistence type="predicted"/>
<accession>L0KEW3</accession>
<name>L0KEW3_MESAW</name>